<dbReference type="Pfam" id="PF01904">
    <property type="entry name" value="DUF72"/>
    <property type="match status" value="1"/>
</dbReference>
<organism evidence="2 3">
    <name type="scientific">Fulvivirga sediminis</name>
    <dbReference type="NCBI Taxonomy" id="2803949"/>
    <lineage>
        <taxon>Bacteria</taxon>
        <taxon>Pseudomonadati</taxon>
        <taxon>Bacteroidota</taxon>
        <taxon>Cytophagia</taxon>
        <taxon>Cytophagales</taxon>
        <taxon>Fulvivirgaceae</taxon>
        <taxon>Fulvivirga</taxon>
    </lineage>
</organism>
<dbReference type="EMBL" id="JAESIY010000003">
    <property type="protein sequence ID" value="MBL3655664.1"/>
    <property type="molecule type" value="Genomic_DNA"/>
</dbReference>
<name>A0A937F6R7_9BACT</name>
<evidence type="ECO:0000256" key="1">
    <source>
        <dbReference type="SAM" id="MobiDB-lite"/>
    </source>
</evidence>
<dbReference type="InterPro" id="IPR036520">
    <property type="entry name" value="UPF0759_sf"/>
</dbReference>
<dbReference type="PANTHER" id="PTHR30348:SF9">
    <property type="entry name" value="UPF0759 PROTEIN YECE"/>
    <property type="match status" value="1"/>
</dbReference>
<dbReference type="Proteomes" id="UP000659388">
    <property type="component" value="Unassembled WGS sequence"/>
</dbReference>
<dbReference type="Gene3D" id="3.20.20.410">
    <property type="entry name" value="Protein of unknown function UPF0759"/>
    <property type="match status" value="1"/>
</dbReference>
<proteinExistence type="predicted"/>
<reference evidence="2" key="1">
    <citation type="submission" date="2021-01" db="EMBL/GenBank/DDBJ databases">
        <title>Fulvivirga kasyanovii gen. nov., sp nov., a novel member of the phylum Bacteroidetes isolated from seawater in a mussel farm.</title>
        <authorList>
            <person name="Zhao L.-H."/>
            <person name="Wang Z.-J."/>
        </authorList>
    </citation>
    <scope>NUCLEOTIDE SEQUENCE</scope>
    <source>
        <strain evidence="2">2943</strain>
    </source>
</reference>
<dbReference type="SUPFAM" id="SSF117396">
    <property type="entry name" value="TM1631-like"/>
    <property type="match status" value="1"/>
</dbReference>
<evidence type="ECO:0000313" key="2">
    <source>
        <dbReference type="EMBL" id="MBL3655664.1"/>
    </source>
</evidence>
<protein>
    <submittedName>
        <fullName evidence="2">DUF72 domain-containing protein</fullName>
    </submittedName>
</protein>
<evidence type="ECO:0000313" key="3">
    <source>
        <dbReference type="Proteomes" id="UP000659388"/>
    </source>
</evidence>
<dbReference type="PANTHER" id="PTHR30348">
    <property type="entry name" value="UNCHARACTERIZED PROTEIN YECE"/>
    <property type="match status" value="1"/>
</dbReference>
<feature type="region of interest" description="Disordered" evidence="1">
    <location>
        <begin position="1"/>
        <end position="31"/>
    </location>
</feature>
<gene>
    <name evidence="2" type="ORF">JL102_05965</name>
</gene>
<dbReference type="RefSeq" id="WP_202243351.1">
    <property type="nucleotide sequence ID" value="NZ_JAESIY010000003.1"/>
</dbReference>
<keyword evidence="3" id="KW-1185">Reference proteome</keyword>
<dbReference type="AlphaFoldDB" id="A0A937F6R7"/>
<dbReference type="InterPro" id="IPR002763">
    <property type="entry name" value="DUF72"/>
</dbReference>
<comment type="caution">
    <text evidence="2">The sequence shown here is derived from an EMBL/GenBank/DDBJ whole genome shotgun (WGS) entry which is preliminary data.</text>
</comment>
<sequence>MKFGKPSSKEELDNIDLSLPADHPDTSRNLSKGKQPVKVYIGCAKWGRKEWVGLIYPEGTKERDFLQQYVKNFNSIELNTTFYSIKKENVESWTSQAPDGFKFCPKFSRTISHLKRLNDDSKRFTDYFLEAAYSFGDKLGPSFLQMPNNFMPKYLDRLADYIRDIPEDFPMFLELRHTDWFTDPVVYDETFHLLEENGRGAVITDVAMRRDVLHQRLTNTKAFVRFNGYNFHPTDFTRLDQWVERIKIWIDAGLEELYFYPHQEEDVHVPKTCDYIINKLNQTCGLDIQNTDLKIDMNSL</sequence>
<accession>A0A937F6R7</accession>